<dbReference type="EMBL" id="ADWY01004200">
    <property type="protein sequence ID" value="EGH19508.1"/>
    <property type="molecule type" value="Genomic_DNA"/>
</dbReference>
<comment type="caution">
    <text evidence="1">The sequence shown here is derived from an EMBL/GenBank/DDBJ whole genome shotgun (WGS) entry which is preliminary data.</text>
</comment>
<sequence>WFESNRAYQIKSALLGGKKRVNREVDPFLLRLF</sequence>
<proteinExistence type="predicted"/>
<evidence type="ECO:0000313" key="1">
    <source>
        <dbReference type="EMBL" id="EGH19508.1"/>
    </source>
</evidence>
<accession>F3CJR6</accession>
<feature type="non-terminal residue" evidence="1">
    <location>
        <position position="33"/>
    </location>
</feature>
<dbReference type="AlphaFoldDB" id="F3CJR6"/>
<reference evidence="1 2" key="1">
    <citation type="journal article" date="2011" name="PLoS Pathog.">
        <title>Dynamic evolution of pathogenicity revealed by sequencing and comparative genomics of 19 Pseudomonas syringae isolates.</title>
        <authorList>
            <person name="Baltrus D.A."/>
            <person name="Nishimura M.T."/>
            <person name="Romanchuk A."/>
            <person name="Chang J.H."/>
            <person name="Mukhtar M.S."/>
            <person name="Cherkis K."/>
            <person name="Roach J."/>
            <person name="Grant S.R."/>
            <person name="Jones C.D."/>
            <person name="Dangl J.L."/>
        </authorList>
    </citation>
    <scope>NUCLEOTIDE SEQUENCE [LARGE SCALE GENOMIC DNA]</scope>
    <source>
        <strain evidence="2">race 4</strain>
    </source>
</reference>
<gene>
    <name evidence="1" type="ORF">Pgy4_41704</name>
</gene>
<feature type="non-terminal residue" evidence="1">
    <location>
        <position position="1"/>
    </location>
</feature>
<evidence type="ECO:0000313" key="2">
    <source>
        <dbReference type="Proteomes" id="UP000005466"/>
    </source>
</evidence>
<dbReference type="Proteomes" id="UP000005466">
    <property type="component" value="Unassembled WGS sequence"/>
</dbReference>
<protein>
    <submittedName>
        <fullName evidence="1">Uncharacterized protein</fullName>
    </submittedName>
</protein>
<dbReference type="BioCyc" id="PSYR875330:G11XH-8008-MONOMER"/>
<organism evidence="1 2">
    <name type="scientific">Pseudomonas savastanoi pv. glycinea str. race 4</name>
    <dbReference type="NCBI Taxonomy" id="875330"/>
    <lineage>
        <taxon>Bacteria</taxon>
        <taxon>Pseudomonadati</taxon>
        <taxon>Pseudomonadota</taxon>
        <taxon>Gammaproteobacteria</taxon>
        <taxon>Pseudomonadales</taxon>
        <taxon>Pseudomonadaceae</taxon>
        <taxon>Pseudomonas</taxon>
    </lineage>
</organism>
<name>F3CJR6_PSESG</name>